<gene>
    <name evidence="1" type="ORF">PAC_07470</name>
</gene>
<reference evidence="1 2" key="1">
    <citation type="submission" date="2016-03" db="EMBL/GenBank/DDBJ databases">
        <authorList>
            <person name="Ploux O."/>
        </authorList>
    </citation>
    <scope>NUCLEOTIDE SEQUENCE [LARGE SCALE GENOMIC DNA]</scope>
    <source>
        <strain evidence="1 2">UAMH 11012</strain>
    </source>
</reference>
<protein>
    <submittedName>
        <fullName evidence="1">Uncharacterized protein</fullName>
    </submittedName>
</protein>
<name>A0A1L7WXT0_9HELO</name>
<dbReference type="Proteomes" id="UP000184330">
    <property type="component" value="Unassembled WGS sequence"/>
</dbReference>
<keyword evidence="2" id="KW-1185">Reference proteome</keyword>
<accession>A0A1L7WXT0</accession>
<evidence type="ECO:0000313" key="2">
    <source>
        <dbReference type="Proteomes" id="UP000184330"/>
    </source>
</evidence>
<dbReference type="OrthoDB" id="10311617at2759"/>
<dbReference type="AlphaFoldDB" id="A0A1L7WXT0"/>
<dbReference type="EMBL" id="FJOG01000010">
    <property type="protein sequence ID" value="CZR57581.1"/>
    <property type="molecule type" value="Genomic_DNA"/>
</dbReference>
<proteinExistence type="predicted"/>
<evidence type="ECO:0000313" key="1">
    <source>
        <dbReference type="EMBL" id="CZR57581.1"/>
    </source>
</evidence>
<organism evidence="1 2">
    <name type="scientific">Phialocephala subalpina</name>
    <dbReference type="NCBI Taxonomy" id="576137"/>
    <lineage>
        <taxon>Eukaryota</taxon>
        <taxon>Fungi</taxon>
        <taxon>Dikarya</taxon>
        <taxon>Ascomycota</taxon>
        <taxon>Pezizomycotina</taxon>
        <taxon>Leotiomycetes</taxon>
        <taxon>Helotiales</taxon>
        <taxon>Mollisiaceae</taxon>
        <taxon>Phialocephala</taxon>
        <taxon>Phialocephala fortinii species complex</taxon>
    </lineage>
</organism>
<sequence>MGQGIIDYWFGDVDDEAAGNPLEDEDDADPDPQQPLLPAPIVEFPGFLQLPIEVQDMIWAEAFPVYKAITGEVFEVIIRLGVPDYHPPVPIDPWYVYHRAFTPGHLSHYFRVTVSLNAIDRRSQFTVLASVDQRMRHECHRIFTILQIDNCEEWFPFSPSRDSIFLDPCSLFLLWLYDHQTPNAEFQMTGYDQIQALWNPCTNLDFAGMHDLRYSGRQFSGRRILRGLAEGEEQLNIGVPPNHPLHDANVPAAMFAGMDVERNTVDENEVVEAITETYEMLPLMLPEGTRYIHRVVRPVIQADLERWTRHILDYFFT</sequence>